<sequence length="318" mass="34365">MLATGGPPPGGAGWAVEMKWDGVRIIAVRDADGCSLFGRNGNDVSAAYPEIVTAVKDLSGKGSLILDGEIVAQDREGVPSFGLLQRRMHVARPGEALIAEVPVRFFVFDVLRVNGLDVMAETYLQRRTRLAELALPEPLSAPPHWLDVDAEQLLEVAREHRIEGIVSKRTDSVYLPGRRSPAWIKTPLRHSTEVVVAGWTPGAGGFGATFGSLVMGAHDATGRLVYIGNVGTGFTHAARRVLRGALDGITITAAPFDPPPPEAAAGGWHWVDPILVADVEYREYSGERLRMPSWKGLRTDKPPALVEVPPVQGNWRNP</sequence>
<evidence type="ECO:0000256" key="3">
    <source>
        <dbReference type="ARBA" id="ARBA00022598"/>
    </source>
</evidence>
<reference evidence="6 7" key="1">
    <citation type="submission" date="2021-04" db="EMBL/GenBank/DDBJ databases">
        <title>Nocardia tengchongensis.</title>
        <authorList>
            <person name="Zhuang k."/>
            <person name="Ran Y."/>
            <person name="Li W."/>
        </authorList>
    </citation>
    <scope>NUCLEOTIDE SEQUENCE [LARGE SCALE GENOMIC DNA]</scope>
    <source>
        <strain evidence="6 7">CFH S0057</strain>
    </source>
</reference>
<keyword evidence="7" id="KW-1185">Reference proteome</keyword>
<dbReference type="PROSITE" id="PS50160">
    <property type="entry name" value="DNA_LIGASE_A3"/>
    <property type="match status" value="1"/>
</dbReference>
<accession>A0ABX8CYR3</accession>
<name>A0ABX8CYR3_9NOCA</name>
<proteinExistence type="inferred from homology"/>
<evidence type="ECO:0000313" key="7">
    <source>
        <dbReference type="Proteomes" id="UP000683310"/>
    </source>
</evidence>
<dbReference type="PANTHER" id="PTHR45674">
    <property type="entry name" value="DNA LIGASE 1/3 FAMILY MEMBER"/>
    <property type="match status" value="1"/>
</dbReference>
<comment type="similarity">
    <text evidence="1">Belongs to the ATP-dependent DNA ligase family.</text>
</comment>
<dbReference type="Pfam" id="PF04679">
    <property type="entry name" value="DNA_ligase_A_C"/>
    <property type="match status" value="1"/>
</dbReference>
<evidence type="ECO:0000313" key="6">
    <source>
        <dbReference type="EMBL" id="QVI25024.1"/>
    </source>
</evidence>
<evidence type="ECO:0000256" key="4">
    <source>
        <dbReference type="ARBA" id="ARBA00034003"/>
    </source>
</evidence>
<dbReference type="InterPro" id="IPR016059">
    <property type="entry name" value="DNA_ligase_ATP-dep_CS"/>
</dbReference>
<dbReference type="PANTHER" id="PTHR45674:SF4">
    <property type="entry name" value="DNA LIGASE 1"/>
    <property type="match status" value="1"/>
</dbReference>
<feature type="domain" description="ATP-dependent DNA ligase family profile" evidence="5">
    <location>
        <begin position="96"/>
        <end position="219"/>
    </location>
</feature>
<organism evidence="6 7">
    <name type="scientific">Nocardia tengchongensis</name>
    <dbReference type="NCBI Taxonomy" id="2055889"/>
    <lineage>
        <taxon>Bacteria</taxon>
        <taxon>Bacillati</taxon>
        <taxon>Actinomycetota</taxon>
        <taxon>Actinomycetes</taxon>
        <taxon>Mycobacteriales</taxon>
        <taxon>Nocardiaceae</taxon>
        <taxon>Nocardia</taxon>
    </lineage>
</organism>
<dbReference type="InterPro" id="IPR014146">
    <property type="entry name" value="LigD_ligase_dom"/>
</dbReference>
<dbReference type="InterPro" id="IPR050191">
    <property type="entry name" value="ATP-dep_DNA_ligase"/>
</dbReference>
<dbReference type="PROSITE" id="PS00697">
    <property type="entry name" value="DNA_LIGASE_A1"/>
    <property type="match status" value="1"/>
</dbReference>
<dbReference type="Proteomes" id="UP000683310">
    <property type="component" value="Chromosome"/>
</dbReference>
<evidence type="ECO:0000256" key="2">
    <source>
        <dbReference type="ARBA" id="ARBA00012727"/>
    </source>
</evidence>
<evidence type="ECO:0000259" key="5">
    <source>
        <dbReference type="PROSITE" id="PS50160"/>
    </source>
</evidence>
<dbReference type="Gene3D" id="3.30.1490.70">
    <property type="match status" value="1"/>
</dbReference>
<dbReference type="CDD" id="cd07906">
    <property type="entry name" value="Adenylation_DNA_ligase_LigD_LigC"/>
    <property type="match status" value="1"/>
</dbReference>
<dbReference type="Gene3D" id="3.30.470.30">
    <property type="entry name" value="DNA ligase/mRNA capping enzyme"/>
    <property type="match status" value="1"/>
</dbReference>
<dbReference type="CDD" id="cd07971">
    <property type="entry name" value="OBF_DNA_ligase_LigD"/>
    <property type="match status" value="1"/>
</dbReference>
<dbReference type="InterPro" id="IPR012340">
    <property type="entry name" value="NA-bd_OB-fold"/>
</dbReference>
<dbReference type="EMBL" id="CP074371">
    <property type="protein sequence ID" value="QVI25024.1"/>
    <property type="molecule type" value="Genomic_DNA"/>
</dbReference>
<dbReference type="Pfam" id="PF01068">
    <property type="entry name" value="DNA_ligase_A_M"/>
    <property type="match status" value="1"/>
</dbReference>
<dbReference type="Gene3D" id="2.40.50.140">
    <property type="entry name" value="Nucleic acid-binding proteins"/>
    <property type="match status" value="1"/>
</dbReference>
<dbReference type="SUPFAM" id="SSF50249">
    <property type="entry name" value="Nucleic acid-binding proteins"/>
    <property type="match status" value="1"/>
</dbReference>
<protein>
    <recommendedName>
        <fullName evidence="2">DNA ligase (ATP)</fullName>
        <ecNumber evidence="2">6.5.1.1</ecNumber>
    </recommendedName>
</protein>
<dbReference type="GO" id="GO:0016874">
    <property type="term" value="F:ligase activity"/>
    <property type="evidence" value="ECO:0007669"/>
    <property type="project" value="UniProtKB-KW"/>
</dbReference>
<evidence type="ECO:0000256" key="1">
    <source>
        <dbReference type="ARBA" id="ARBA00007572"/>
    </source>
</evidence>
<dbReference type="InterPro" id="IPR012310">
    <property type="entry name" value="DNA_ligase_ATP-dep_cent"/>
</dbReference>
<gene>
    <name evidence="6" type="primary">ligD</name>
    <name evidence="6" type="ORF">KHQ06_20635</name>
</gene>
<keyword evidence="3 6" id="KW-0436">Ligase</keyword>
<dbReference type="SUPFAM" id="SSF56091">
    <property type="entry name" value="DNA ligase/mRNA capping enzyme, catalytic domain"/>
    <property type="match status" value="1"/>
</dbReference>
<dbReference type="EC" id="6.5.1.1" evidence="2"/>
<dbReference type="NCBIfam" id="TIGR02779">
    <property type="entry name" value="NHEJ_ligase_lig"/>
    <property type="match status" value="1"/>
</dbReference>
<dbReference type="InterPro" id="IPR012309">
    <property type="entry name" value="DNA_ligase_ATP-dep_C"/>
</dbReference>
<comment type="catalytic activity">
    <reaction evidence="4">
        <text>ATP + (deoxyribonucleotide)n-3'-hydroxyl + 5'-phospho-(deoxyribonucleotide)m = (deoxyribonucleotide)n+m + AMP + diphosphate.</text>
        <dbReference type="EC" id="6.5.1.1"/>
    </reaction>
</comment>